<feature type="compositionally biased region" description="Basic and acidic residues" evidence="6">
    <location>
        <begin position="115"/>
        <end position="124"/>
    </location>
</feature>
<feature type="compositionally biased region" description="Basic and acidic residues" evidence="6">
    <location>
        <begin position="131"/>
        <end position="142"/>
    </location>
</feature>
<keyword evidence="3" id="KW-0863">Zinc-finger</keyword>
<name>A0A6A3H6T0_9STRA</name>
<evidence type="ECO:0000313" key="8">
    <source>
        <dbReference type="EMBL" id="KAE8964508.1"/>
    </source>
</evidence>
<dbReference type="PANTHER" id="PTHR46481">
    <property type="entry name" value="ZINC FINGER BED DOMAIN-CONTAINING PROTEIN 4"/>
    <property type="match status" value="1"/>
</dbReference>
<keyword evidence="4" id="KW-0862">Zinc</keyword>
<organism evidence="8 9">
    <name type="scientific">Phytophthora rubi</name>
    <dbReference type="NCBI Taxonomy" id="129364"/>
    <lineage>
        <taxon>Eukaryota</taxon>
        <taxon>Sar</taxon>
        <taxon>Stramenopiles</taxon>
        <taxon>Oomycota</taxon>
        <taxon>Peronosporomycetes</taxon>
        <taxon>Peronosporales</taxon>
        <taxon>Peronosporaceae</taxon>
        <taxon>Phytophthora</taxon>
    </lineage>
</organism>
<dbReference type="Proteomes" id="UP000429607">
    <property type="component" value="Unassembled WGS sequence"/>
</dbReference>
<keyword evidence="2" id="KW-0479">Metal-binding</keyword>
<dbReference type="EMBL" id="QXFV01005555">
    <property type="protein sequence ID" value="KAE8964508.1"/>
    <property type="molecule type" value="Genomic_DNA"/>
</dbReference>
<dbReference type="SUPFAM" id="SSF53098">
    <property type="entry name" value="Ribonuclease H-like"/>
    <property type="match status" value="1"/>
</dbReference>
<dbReference type="InterPro" id="IPR008906">
    <property type="entry name" value="HATC_C_dom"/>
</dbReference>
<feature type="domain" description="HAT C-terminal dimerisation" evidence="7">
    <location>
        <begin position="688"/>
        <end position="754"/>
    </location>
</feature>
<evidence type="ECO:0000313" key="9">
    <source>
        <dbReference type="Proteomes" id="UP000429607"/>
    </source>
</evidence>
<proteinExistence type="predicted"/>
<comment type="caution">
    <text evidence="8">The sequence shown here is derived from an EMBL/GenBank/DDBJ whole genome shotgun (WGS) entry which is preliminary data.</text>
</comment>
<dbReference type="Pfam" id="PF05699">
    <property type="entry name" value="Dimer_Tnp_hAT"/>
    <property type="match status" value="1"/>
</dbReference>
<gene>
    <name evidence="8" type="ORF">PR001_g29033</name>
</gene>
<dbReference type="PANTHER" id="PTHR46481:SF10">
    <property type="entry name" value="ZINC FINGER BED DOMAIN-CONTAINING PROTEIN 39"/>
    <property type="match status" value="1"/>
</dbReference>
<protein>
    <recommendedName>
        <fullName evidence="7">HAT C-terminal dimerisation domain-containing protein</fullName>
    </recommendedName>
</protein>
<evidence type="ECO:0000256" key="6">
    <source>
        <dbReference type="SAM" id="MobiDB-lite"/>
    </source>
</evidence>
<dbReference type="GO" id="GO:0046983">
    <property type="term" value="F:protein dimerization activity"/>
    <property type="evidence" value="ECO:0007669"/>
    <property type="project" value="InterPro"/>
</dbReference>
<dbReference type="InterPro" id="IPR052035">
    <property type="entry name" value="ZnF_BED_domain_contain"/>
</dbReference>
<accession>A0A6A3H6T0</accession>
<evidence type="ECO:0000256" key="5">
    <source>
        <dbReference type="ARBA" id="ARBA00023242"/>
    </source>
</evidence>
<evidence type="ECO:0000256" key="3">
    <source>
        <dbReference type="ARBA" id="ARBA00022771"/>
    </source>
</evidence>
<evidence type="ECO:0000256" key="1">
    <source>
        <dbReference type="ARBA" id="ARBA00004123"/>
    </source>
</evidence>
<comment type="subcellular location">
    <subcellularLocation>
        <location evidence="1">Nucleus</location>
    </subcellularLocation>
</comment>
<dbReference type="AlphaFoldDB" id="A0A6A3H6T0"/>
<evidence type="ECO:0000259" key="7">
    <source>
        <dbReference type="Pfam" id="PF05699"/>
    </source>
</evidence>
<evidence type="ECO:0000256" key="4">
    <source>
        <dbReference type="ARBA" id="ARBA00022833"/>
    </source>
</evidence>
<dbReference type="GO" id="GO:0005634">
    <property type="term" value="C:nucleus"/>
    <property type="evidence" value="ECO:0007669"/>
    <property type="project" value="UniProtKB-SubCell"/>
</dbReference>
<reference evidence="8 9" key="1">
    <citation type="submission" date="2018-09" db="EMBL/GenBank/DDBJ databases">
        <title>Genomic investigation of the strawberry pathogen Phytophthora fragariae indicates pathogenicity is determined by transcriptional variation in three key races.</title>
        <authorList>
            <person name="Adams T.M."/>
            <person name="Armitage A.D."/>
            <person name="Sobczyk M.K."/>
            <person name="Bates H.J."/>
            <person name="Dunwell J.M."/>
            <person name="Nellist C.F."/>
            <person name="Harrison R.J."/>
        </authorList>
    </citation>
    <scope>NUCLEOTIDE SEQUENCE [LARGE SCALE GENOMIC DNA]</scope>
    <source>
        <strain evidence="8 9">SCRP249</strain>
    </source>
</reference>
<dbReference type="GO" id="GO:0008270">
    <property type="term" value="F:zinc ion binding"/>
    <property type="evidence" value="ECO:0007669"/>
    <property type="project" value="UniProtKB-KW"/>
</dbReference>
<sequence length="768" mass="86353">MSESECADEDVAVVAQASSGSEDSRAATVDKFGIPAVIKHAPLNAFTPIWQFIHQLAVPQPNLLKANQPFTHICVLCAQKKRQSDTTATSWQACLMRQGSASNAKLHMLRQHEDHPFSVEEANRRKTQKLAKVESHDKRSASERQVPSKPKKQRTLEQAIAVSKDELRILATRWLLSSSLPHASTQNAELLYMLRRLSNQPDLVLPARETFYEFAEADFQRFINLTSEYLQEEFANARHIPFVALLHDLWTNASNVNVVGVTAIFIGSQWRLVSLSLLASPNQAGHAAGIVAAIVKEKIQKRYNIDIESYARFTVSDTTGSARNVSDHFDSTDQVDCLMHLLSLCLLYALGLKENTRQGGAITVTPGGKFSEGFHVIQLLRDLATFFTSPLRQGKLKQLKELYNLPRINTSIDAKTRVGYATTLLRRSVYNYYAFMKYFETAASTEQATWQKLSDEDWNLIVEMESITNQLAQFSLGEVQRSGVSSSYALLFRKLLGMTLEMKSFPCLVLERPDVLSSEFTQRRVSRDVSLFSANGKRCLARLKDQWLLRFPLHDDNEIKAMLLDSRIKSKASAIVDDADVLARVERKLIQDHETIFNMIVNSTPANEAPDVANRVGFSGSGLFRLEPDASTAISSLLDVEVPSFGDSSSHGEHAQAALRAWEKWKSLSVTWPCESNGGKYNLLKLYSSVDVLRWFRDHGEQGYPAIAVLARIYLAKPMSTASQERFFSLAGYVINDLRTSLDDNRAELLCLMKANWQEYKTLLNRQQ</sequence>
<dbReference type="InterPro" id="IPR012337">
    <property type="entry name" value="RNaseH-like_sf"/>
</dbReference>
<feature type="region of interest" description="Disordered" evidence="6">
    <location>
        <begin position="115"/>
        <end position="156"/>
    </location>
</feature>
<evidence type="ECO:0000256" key="2">
    <source>
        <dbReference type="ARBA" id="ARBA00022723"/>
    </source>
</evidence>
<keyword evidence="5" id="KW-0539">Nucleus</keyword>